<comment type="similarity">
    <text evidence="1">Belongs to the short-chain dehydrogenases/reductases (SDR) family.</text>
</comment>
<dbReference type="STRING" id="758803.SAMN05421803_10592"/>
<dbReference type="Pfam" id="PF13561">
    <property type="entry name" value="adh_short_C2"/>
    <property type="match status" value="1"/>
</dbReference>
<dbReference type="InterPro" id="IPR036291">
    <property type="entry name" value="NAD(P)-bd_dom_sf"/>
</dbReference>
<dbReference type="Gene3D" id="3.40.50.720">
    <property type="entry name" value="NAD(P)-binding Rossmann-like Domain"/>
    <property type="match status" value="1"/>
</dbReference>
<evidence type="ECO:0000313" key="4">
    <source>
        <dbReference type="Proteomes" id="UP000184452"/>
    </source>
</evidence>
<gene>
    <name evidence="3" type="ORF">SAMN05421803_10592</name>
</gene>
<dbReference type="GO" id="GO:0016614">
    <property type="term" value="F:oxidoreductase activity, acting on CH-OH group of donors"/>
    <property type="evidence" value="ECO:0007669"/>
    <property type="project" value="UniProtKB-ARBA"/>
</dbReference>
<dbReference type="PANTHER" id="PTHR48107">
    <property type="entry name" value="NADPH-DEPENDENT ALDEHYDE REDUCTASE-LIKE PROTEIN, CHLOROPLASTIC-RELATED"/>
    <property type="match status" value="1"/>
</dbReference>
<keyword evidence="4" id="KW-1185">Reference proteome</keyword>
<dbReference type="InterPro" id="IPR002347">
    <property type="entry name" value="SDR_fam"/>
</dbReference>
<dbReference type="PROSITE" id="PS00061">
    <property type="entry name" value="ADH_SHORT"/>
    <property type="match status" value="1"/>
</dbReference>
<dbReference type="SUPFAM" id="SSF51735">
    <property type="entry name" value="NAD(P)-binding Rossmann-fold domains"/>
    <property type="match status" value="1"/>
</dbReference>
<sequence>MTDLTGKTALVTGSSRGIGRGIALRYASLGADVVINHAGDGENARNTVAEIEEAGGRAIAVRADVSLPPDLDRLLSAALGAFGRLDIVVANAGKEIIDQPVLDVTEEEFDDLFAVNTKGAFFTLQKAAALLSDGGRLIYIGSSTTASPHPGVGLYSSSKAAVAWLVRVLALELGPRDITVNTILPTATAGAGVFSSVTEGDEFHQGNAAFRPLGGRGGTPDDVADAAEYLAGNLASWVSGQSLLVAGGAIQ</sequence>
<evidence type="ECO:0000256" key="1">
    <source>
        <dbReference type="ARBA" id="ARBA00006484"/>
    </source>
</evidence>
<dbReference type="AlphaFoldDB" id="A0A1M6ICW3"/>
<protein>
    <submittedName>
        <fullName evidence="3">3-oxoacyl-[acyl-carrier protein] reductase</fullName>
    </submittedName>
</protein>
<dbReference type="EMBL" id="FQZK01000005">
    <property type="protein sequence ID" value="SHJ32243.1"/>
    <property type="molecule type" value="Genomic_DNA"/>
</dbReference>
<dbReference type="Proteomes" id="UP000184452">
    <property type="component" value="Unassembled WGS sequence"/>
</dbReference>
<proteinExistence type="inferred from homology"/>
<organism evidence="3 4">
    <name type="scientific">Nocardiopsis flavescens</name>
    <dbReference type="NCBI Taxonomy" id="758803"/>
    <lineage>
        <taxon>Bacteria</taxon>
        <taxon>Bacillati</taxon>
        <taxon>Actinomycetota</taxon>
        <taxon>Actinomycetes</taxon>
        <taxon>Streptosporangiales</taxon>
        <taxon>Nocardiopsidaceae</taxon>
        <taxon>Nocardiopsis</taxon>
    </lineage>
</organism>
<dbReference type="InterPro" id="IPR020904">
    <property type="entry name" value="Sc_DH/Rdtase_CS"/>
</dbReference>
<keyword evidence="2" id="KW-0560">Oxidoreductase</keyword>
<dbReference type="NCBIfam" id="NF005559">
    <property type="entry name" value="PRK07231.1"/>
    <property type="match status" value="1"/>
</dbReference>
<dbReference type="PRINTS" id="PR00080">
    <property type="entry name" value="SDRFAMILY"/>
</dbReference>
<evidence type="ECO:0000313" key="3">
    <source>
        <dbReference type="EMBL" id="SHJ32243.1"/>
    </source>
</evidence>
<dbReference type="FunFam" id="3.40.50.720:FF:000084">
    <property type="entry name" value="Short-chain dehydrogenase reductase"/>
    <property type="match status" value="1"/>
</dbReference>
<accession>A0A1M6ICW3</accession>
<dbReference type="PANTHER" id="PTHR48107:SF7">
    <property type="entry name" value="RE15974P"/>
    <property type="match status" value="1"/>
</dbReference>
<dbReference type="PRINTS" id="PR00081">
    <property type="entry name" value="GDHRDH"/>
</dbReference>
<evidence type="ECO:0000256" key="2">
    <source>
        <dbReference type="ARBA" id="ARBA00023002"/>
    </source>
</evidence>
<dbReference type="RefSeq" id="WP_073378497.1">
    <property type="nucleotide sequence ID" value="NZ_FQZK01000005.1"/>
</dbReference>
<reference evidence="3 4" key="1">
    <citation type="submission" date="2016-11" db="EMBL/GenBank/DDBJ databases">
        <authorList>
            <person name="Jaros S."/>
            <person name="Januszkiewicz K."/>
            <person name="Wedrychowicz H."/>
        </authorList>
    </citation>
    <scope>NUCLEOTIDE SEQUENCE [LARGE SCALE GENOMIC DNA]</scope>
    <source>
        <strain evidence="3 4">CGMCC 4.5723</strain>
    </source>
</reference>
<dbReference type="OrthoDB" id="7064009at2"/>
<name>A0A1M6ICW3_9ACTN</name>